<dbReference type="Gene3D" id="3.40.50.1000">
    <property type="entry name" value="HAD superfamily/HAD-like"/>
    <property type="match status" value="1"/>
</dbReference>
<dbReference type="SFLD" id="SFLDG01129">
    <property type="entry name" value="C1.5:_HAD__Beta-PGM__Phosphata"/>
    <property type="match status" value="1"/>
</dbReference>
<organism evidence="6 7">
    <name type="scientific">Paenibacillus agri</name>
    <dbReference type="NCBI Taxonomy" id="2744309"/>
    <lineage>
        <taxon>Bacteria</taxon>
        <taxon>Bacillati</taxon>
        <taxon>Bacillota</taxon>
        <taxon>Bacilli</taxon>
        <taxon>Bacillales</taxon>
        <taxon>Paenibacillaceae</taxon>
        <taxon>Paenibacillus</taxon>
    </lineage>
</organism>
<dbReference type="GO" id="GO:0005975">
    <property type="term" value="P:carbohydrate metabolic process"/>
    <property type="evidence" value="ECO:0007669"/>
    <property type="project" value="InterPro"/>
</dbReference>
<dbReference type="SFLD" id="SFLDG01135">
    <property type="entry name" value="C1.5.6:_HAD__Beta-PGM__Phospha"/>
    <property type="match status" value="1"/>
</dbReference>
<dbReference type="Proteomes" id="UP000564806">
    <property type="component" value="Unassembled WGS sequence"/>
</dbReference>
<keyword evidence="4" id="KW-0460">Magnesium</keyword>
<evidence type="ECO:0000256" key="1">
    <source>
        <dbReference type="ARBA" id="ARBA00006171"/>
    </source>
</evidence>
<dbReference type="PANTHER" id="PTHR43481:SF4">
    <property type="entry name" value="GLYCEROL-1-PHOSPHATE PHOSPHOHYDROLASE 1-RELATED"/>
    <property type="match status" value="1"/>
</dbReference>
<dbReference type="EC" id="5.4.2.6" evidence="6"/>
<dbReference type="GO" id="GO:0008801">
    <property type="term" value="F:beta-phosphoglucomutase activity"/>
    <property type="evidence" value="ECO:0007669"/>
    <property type="project" value="UniProtKB-EC"/>
</dbReference>
<feature type="binding site" evidence="3">
    <location>
        <position position="27"/>
    </location>
    <ligand>
        <name>substrate</name>
    </ligand>
</feature>
<feature type="active site" description="Proton donor/acceptor" evidence="2">
    <location>
        <position position="13"/>
    </location>
</feature>
<feature type="site" description="Important for catalytic activity and assists the phosphoryl transfer reaction to Asp8 by balancing charge and orienting the reacting groups" evidence="5">
    <location>
        <position position="116"/>
    </location>
</feature>
<dbReference type="Gene3D" id="1.10.150.240">
    <property type="entry name" value="Putative phosphatase, domain 2"/>
    <property type="match status" value="1"/>
</dbReference>
<dbReference type="NCBIfam" id="TIGR01990">
    <property type="entry name" value="bPGM"/>
    <property type="match status" value="1"/>
</dbReference>
<dbReference type="GO" id="GO:0000287">
    <property type="term" value="F:magnesium ion binding"/>
    <property type="evidence" value="ECO:0007669"/>
    <property type="project" value="InterPro"/>
</dbReference>
<dbReference type="SUPFAM" id="SSF56784">
    <property type="entry name" value="HAD-like"/>
    <property type="match status" value="1"/>
</dbReference>
<name>A0A850EUP3_9BACL</name>
<evidence type="ECO:0000313" key="7">
    <source>
        <dbReference type="Proteomes" id="UP000564806"/>
    </source>
</evidence>
<feature type="binding site" evidence="3">
    <location>
        <begin position="116"/>
        <end position="120"/>
    </location>
    <ligand>
        <name>substrate</name>
    </ligand>
</feature>
<dbReference type="PANTHER" id="PTHR43481">
    <property type="entry name" value="FRUCTOSE-1-PHOSPHATE PHOSPHATASE"/>
    <property type="match status" value="1"/>
</dbReference>
<dbReference type="AlphaFoldDB" id="A0A850EUP3"/>
<feature type="binding site" evidence="4">
    <location>
        <position position="11"/>
    </location>
    <ligand>
        <name>Mg(2+)</name>
        <dbReference type="ChEBI" id="CHEBI:18420"/>
    </ligand>
</feature>
<reference evidence="6" key="1">
    <citation type="submission" date="2020-06" db="EMBL/GenBank/DDBJ databases">
        <title>Paenibacillus sp. nov., isolated from soil.</title>
        <authorList>
            <person name="Seo Y.L."/>
        </authorList>
    </citation>
    <scope>NUCLEOTIDE SEQUENCE [LARGE SCALE GENOMIC DNA]</scope>
    <source>
        <strain evidence="6">JW14</strain>
    </source>
</reference>
<dbReference type="RefSeq" id="WP_175373016.1">
    <property type="nucleotide sequence ID" value="NZ_JABWCS010000215.1"/>
</dbReference>
<dbReference type="InterPro" id="IPR023198">
    <property type="entry name" value="PGP-like_dom2"/>
</dbReference>
<comment type="similarity">
    <text evidence="1">Belongs to the HAD-like hydrolase superfamily. CbbY/CbbZ/Gph/YieH family.</text>
</comment>
<feature type="site" description="Important for catalytic activity and assists the phosphoryl transfer reaction to Asp8 by balancing charge and orienting the reacting groups" evidence="5">
    <location>
        <position position="147"/>
    </location>
</feature>
<evidence type="ECO:0000256" key="4">
    <source>
        <dbReference type="PIRSR" id="PIRSR610972-3"/>
    </source>
</evidence>
<dbReference type="NCBIfam" id="TIGR02009">
    <property type="entry name" value="PGMB-YQAB-SF"/>
    <property type="match status" value="1"/>
</dbReference>
<dbReference type="CDD" id="cd02598">
    <property type="entry name" value="HAD_BPGM"/>
    <property type="match status" value="1"/>
</dbReference>
<keyword evidence="4" id="KW-0479">Metal-binding</keyword>
<comment type="cofactor">
    <cofactor evidence="4">
        <name>Mg(2+)</name>
        <dbReference type="ChEBI" id="CHEBI:18420"/>
    </cofactor>
    <text evidence="4">Binds 2 magnesium ions per subunit.</text>
</comment>
<dbReference type="NCBIfam" id="TIGR01509">
    <property type="entry name" value="HAD-SF-IA-v3"/>
    <property type="match status" value="1"/>
</dbReference>
<accession>A0A850EUP3</accession>
<dbReference type="EMBL" id="JABWCS010000215">
    <property type="protein sequence ID" value="NUU62552.1"/>
    <property type="molecule type" value="Genomic_DNA"/>
</dbReference>
<dbReference type="InterPro" id="IPR010972">
    <property type="entry name" value="Beta-PGM"/>
</dbReference>
<feature type="binding site" evidence="4">
    <location>
        <position position="172"/>
    </location>
    <ligand>
        <name>Mg(2+)</name>
        <dbReference type="ChEBI" id="CHEBI:18420"/>
    </ligand>
</feature>
<comment type="caution">
    <text evidence="6">The sequence shown here is derived from an EMBL/GenBank/DDBJ whole genome shotgun (WGS) entry which is preliminary data.</text>
</comment>
<evidence type="ECO:0000256" key="3">
    <source>
        <dbReference type="PIRSR" id="PIRSR610972-2"/>
    </source>
</evidence>
<dbReference type="InterPro" id="IPR023214">
    <property type="entry name" value="HAD_sf"/>
</dbReference>
<dbReference type="PRINTS" id="PR00413">
    <property type="entry name" value="HADHALOGNASE"/>
</dbReference>
<dbReference type="SFLD" id="SFLDS00003">
    <property type="entry name" value="Haloacid_Dehalogenase"/>
    <property type="match status" value="1"/>
</dbReference>
<evidence type="ECO:0000313" key="6">
    <source>
        <dbReference type="EMBL" id="NUU62552.1"/>
    </source>
</evidence>
<feature type="binding site" evidence="3">
    <location>
        <position position="78"/>
    </location>
    <ligand>
        <name>substrate</name>
    </ligand>
</feature>
<dbReference type="InterPro" id="IPR006439">
    <property type="entry name" value="HAD-SF_hydro_IA"/>
</dbReference>
<feature type="binding site" evidence="3">
    <location>
        <position position="54"/>
    </location>
    <ligand>
        <name>substrate</name>
    </ligand>
</feature>
<feature type="binding site" evidence="3">
    <location>
        <position position="147"/>
    </location>
    <ligand>
        <name>substrate</name>
    </ligand>
</feature>
<dbReference type="InterPro" id="IPR010976">
    <property type="entry name" value="B-phosphoglucomutase_hydrolase"/>
</dbReference>
<keyword evidence="7" id="KW-1185">Reference proteome</keyword>
<feature type="active site" description="Nucleophile" evidence="2">
    <location>
        <position position="11"/>
    </location>
</feature>
<feature type="binding site" evidence="3">
    <location>
        <begin position="11"/>
        <end position="13"/>
    </location>
    <ligand>
        <name>substrate</name>
    </ligand>
</feature>
<feature type="binding site" evidence="4">
    <location>
        <position position="171"/>
    </location>
    <ligand>
        <name>Mg(2+)</name>
        <dbReference type="ChEBI" id="CHEBI:18420"/>
    </ligand>
</feature>
<evidence type="ECO:0000256" key="5">
    <source>
        <dbReference type="PIRSR" id="PIRSR610972-4"/>
    </source>
</evidence>
<sequence length="210" mass="22997">MLQNMKGAIFDLDGVIVDTAKYHFLAWAELARELGFEFTEEDNERLKGVSRMRSLDILLEVGGLDFPEEEKIAMADKKNKLYVEFINKLDQSELLPGVKEYLTGLRERGVGIALGSASKNAMFILDKLNITDLFDAVVDGNKVSNAKPDPEVFLTGAVELKLQPEECVVFEDAEAGVEAGKAAGMKVVGIGKPEILKEADLVVAGLHELL</sequence>
<feature type="binding site" evidence="4">
    <location>
        <position position="13"/>
    </location>
    <ligand>
        <name>Mg(2+)</name>
        <dbReference type="ChEBI" id="CHEBI:18420"/>
    </ligand>
</feature>
<proteinExistence type="inferred from homology"/>
<dbReference type="InterPro" id="IPR041492">
    <property type="entry name" value="HAD_2"/>
</dbReference>
<dbReference type="GO" id="GO:0050308">
    <property type="term" value="F:sugar-phosphatase activity"/>
    <property type="evidence" value="ECO:0007669"/>
    <property type="project" value="TreeGrafter"/>
</dbReference>
<gene>
    <name evidence="6" type="primary">pgmB</name>
    <name evidence="6" type="ORF">HPT30_19595</name>
</gene>
<protein>
    <submittedName>
        <fullName evidence="6">Beta-phosphoglucomutase</fullName>
        <ecNumber evidence="6">5.4.2.6</ecNumber>
    </submittedName>
</protein>
<keyword evidence="6" id="KW-0413">Isomerase</keyword>
<feature type="binding site" evidence="3">
    <location>
        <begin position="46"/>
        <end position="51"/>
    </location>
    <ligand>
        <name>substrate</name>
    </ligand>
</feature>
<dbReference type="InterPro" id="IPR051806">
    <property type="entry name" value="HAD-like_SPP"/>
</dbReference>
<dbReference type="InterPro" id="IPR036412">
    <property type="entry name" value="HAD-like_sf"/>
</dbReference>
<evidence type="ECO:0000256" key="2">
    <source>
        <dbReference type="PIRSR" id="PIRSR610972-1"/>
    </source>
</evidence>
<dbReference type="Pfam" id="PF13419">
    <property type="entry name" value="HAD_2"/>
    <property type="match status" value="1"/>
</dbReference>